<evidence type="ECO:0000313" key="2">
    <source>
        <dbReference type="Proteomes" id="UP001177021"/>
    </source>
</evidence>
<proteinExistence type="predicted"/>
<protein>
    <submittedName>
        <fullName evidence="1">Uncharacterized protein</fullName>
    </submittedName>
</protein>
<sequence>MKWEMEILSPNSHPHAPFVQNSNNTNNWFLEDNSSIINRNTKWTPAENKLFENALAVYDKDTPDRWHKVAEMIPGKSVIDVMNQYKELEADVCNIEAGLIPIPGYSTSTTTTTTTSPFTLDWVNSSGYDGFRGINSKRGSSGRSPDQERKKGVPWTEEEHKLFLLGLKKYGKGDWRNISRNFVITRTPTQVASHAQKYFIRQLSGGKDKRRASIHDITTVNLTETSRTSPNSEDTKRLSTSPNHNNSMNINKYSAVNAASEMHFQPAMNAFNPAAHEQIFMSPYGVNNSYGLHRNHPLHESSYFGSQTQNMVFQMQSSQQHYSHA</sequence>
<comment type="caution">
    <text evidence="1">The sequence shown here is derived from an EMBL/GenBank/DDBJ whole genome shotgun (WGS) entry which is preliminary data.</text>
</comment>
<dbReference type="EMBL" id="CASHSV030000024">
    <property type="protein sequence ID" value="CAJ2640238.1"/>
    <property type="molecule type" value="Genomic_DNA"/>
</dbReference>
<evidence type="ECO:0000313" key="1">
    <source>
        <dbReference type="EMBL" id="CAJ2640238.1"/>
    </source>
</evidence>
<dbReference type="Proteomes" id="UP001177021">
    <property type="component" value="Unassembled WGS sequence"/>
</dbReference>
<reference evidence="1" key="1">
    <citation type="submission" date="2023-10" db="EMBL/GenBank/DDBJ databases">
        <authorList>
            <person name="Rodriguez Cubillos JULIANA M."/>
            <person name="De Vega J."/>
        </authorList>
    </citation>
    <scope>NUCLEOTIDE SEQUENCE</scope>
</reference>
<accession>A0ACB0J965</accession>
<gene>
    <name evidence="1" type="ORF">MILVUS5_LOCUS10127</name>
</gene>
<name>A0ACB0J965_TRIPR</name>
<organism evidence="1 2">
    <name type="scientific">Trifolium pratense</name>
    <name type="common">Red clover</name>
    <dbReference type="NCBI Taxonomy" id="57577"/>
    <lineage>
        <taxon>Eukaryota</taxon>
        <taxon>Viridiplantae</taxon>
        <taxon>Streptophyta</taxon>
        <taxon>Embryophyta</taxon>
        <taxon>Tracheophyta</taxon>
        <taxon>Spermatophyta</taxon>
        <taxon>Magnoliopsida</taxon>
        <taxon>eudicotyledons</taxon>
        <taxon>Gunneridae</taxon>
        <taxon>Pentapetalae</taxon>
        <taxon>rosids</taxon>
        <taxon>fabids</taxon>
        <taxon>Fabales</taxon>
        <taxon>Fabaceae</taxon>
        <taxon>Papilionoideae</taxon>
        <taxon>50 kb inversion clade</taxon>
        <taxon>NPAAA clade</taxon>
        <taxon>Hologalegina</taxon>
        <taxon>IRL clade</taxon>
        <taxon>Trifolieae</taxon>
        <taxon>Trifolium</taxon>
    </lineage>
</organism>
<keyword evidence="2" id="KW-1185">Reference proteome</keyword>